<reference evidence="7 8" key="1">
    <citation type="submission" date="2017-01" db="EMBL/GenBank/DDBJ databases">
        <title>Draft genome sequence of Diplodia seriata F98.1, a fungal species involved in grapevine trunk diseases.</title>
        <authorList>
            <person name="Robert-Siegwald G."/>
            <person name="Vallet J."/>
            <person name="Abou-Mansour E."/>
            <person name="Xu J."/>
            <person name="Rey P."/>
            <person name="Bertsch C."/>
            <person name="Rego C."/>
            <person name="Larignon P."/>
            <person name="Fontaine F."/>
            <person name="Lebrun M.-H."/>
        </authorList>
    </citation>
    <scope>NUCLEOTIDE SEQUENCE [LARGE SCALE GENOMIC DNA]</scope>
    <source>
        <strain evidence="7 8">F98.1</strain>
    </source>
</reference>
<dbReference type="EMBL" id="MSZU01000076">
    <property type="protein sequence ID" value="OMP87044.1"/>
    <property type="molecule type" value="Genomic_DNA"/>
</dbReference>
<dbReference type="SUPFAM" id="SSF48403">
    <property type="entry name" value="Ankyrin repeat"/>
    <property type="match status" value="1"/>
</dbReference>
<evidence type="ECO:0000256" key="4">
    <source>
        <dbReference type="SAM" id="MobiDB-lite"/>
    </source>
</evidence>
<feature type="compositionally biased region" description="Basic and acidic residues" evidence="4">
    <location>
        <begin position="636"/>
        <end position="656"/>
    </location>
</feature>
<feature type="compositionally biased region" description="Low complexity" evidence="4">
    <location>
        <begin position="8"/>
        <end position="22"/>
    </location>
</feature>
<dbReference type="Proteomes" id="UP000190776">
    <property type="component" value="Unassembled WGS sequence"/>
</dbReference>
<evidence type="ECO:0000256" key="2">
    <source>
        <dbReference type="ARBA" id="ARBA00023043"/>
    </source>
</evidence>
<dbReference type="InterPro" id="IPR036770">
    <property type="entry name" value="Ankyrin_rpt-contain_sf"/>
</dbReference>
<dbReference type="GO" id="GO:0085020">
    <property type="term" value="P:protein K6-linked ubiquitination"/>
    <property type="evidence" value="ECO:0007669"/>
    <property type="project" value="TreeGrafter"/>
</dbReference>
<feature type="region of interest" description="Disordered" evidence="4">
    <location>
        <begin position="794"/>
        <end position="989"/>
    </location>
</feature>
<dbReference type="PROSITE" id="PS50297">
    <property type="entry name" value="ANK_REP_REGION"/>
    <property type="match status" value="1"/>
</dbReference>
<dbReference type="Pfam" id="PF12796">
    <property type="entry name" value="Ank_2"/>
    <property type="match status" value="1"/>
</dbReference>
<evidence type="ECO:0000259" key="6">
    <source>
        <dbReference type="Pfam" id="PF24521"/>
    </source>
</evidence>
<dbReference type="AlphaFoldDB" id="A0A1S8BHS5"/>
<feature type="compositionally biased region" description="Basic and acidic residues" evidence="4">
    <location>
        <begin position="323"/>
        <end position="339"/>
    </location>
</feature>
<dbReference type="SMART" id="SM00248">
    <property type="entry name" value="ANK"/>
    <property type="match status" value="4"/>
</dbReference>
<keyword evidence="2 3" id="KW-0040">ANK repeat</keyword>
<evidence type="ECO:0000256" key="3">
    <source>
        <dbReference type="PROSITE-ProRule" id="PRU00023"/>
    </source>
</evidence>
<feature type="compositionally biased region" description="Basic and acidic residues" evidence="4">
    <location>
        <begin position="925"/>
        <end position="989"/>
    </location>
</feature>
<dbReference type="Pfam" id="PF24521">
    <property type="entry name" value="Ank_KRIT1"/>
    <property type="match status" value="1"/>
</dbReference>
<keyword evidence="1" id="KW-0677">Repeat</keyword>
<feature type="compositionally biased region" description="Polar residues" evidence="4">
    <location>
        <begin position="434"/>
        <end position="444"/>
    </location>
</feature>
<feature type="region of interest" description="Disordered" evidence="4">
    <location>
        <begin position="1"/>
        <end position="56"/>
    </location>
</feature>
<feature type="region of interest" description="Disordered" evidence="4">
    <location>
        <begin position="636"/>
        <end position="662"/>
    </location>
</feature>
<evidence type="ECO:0000313" key="8">
    <source>
        <dbReference type="Proteomes" id="UP000190776"/>
    </source>
</evidence>
<dbReference type="Pfam" id="PF24513">
    <property type="entry name" value="DUF7593"/>
    <property type="match status" value="1"/>
</dbReference>
<dbReference type="GO" id="GO:0004842">
    <property type="term" value="F:ubiquitin-protein transferase activity"/>
    <property type="evidence" value="ECO:0007669"/>
    <property type="project" value="TreeGrafter"/>
</dbReference>
<protein>
    <submittedName>
        <fullName evidence="7">Protein HOS4</fullName>
    </submittedName>
</protein>
<name>A0A1S8BHS5_9PEZI</name>
<dbReference type="PANTHER" id="PTHR24171:SF8">
    <property type="entry name" value="BRCA1-ASSOCIATED RING DOMAIN PROTEIN 1"/>
    <property type="match status" value="1"/>
</dbReference>
<feature type="compositionally biased region" description="Polar residues" evidence="4">
    <location>
        <begin position="203"/>
        <end position="213"/>
    </location>
</feature>
<dbReference type="STRING" id="420778.A0A1S8BHS5"/>
<dbReference type="PROSITE" id="PS50088">
    <property type="entry name" value="ANK_REPEAT"/>
    <property type="match status" value="1"/>
</dbReference>
<proteinExistence type="predicted"/>
<feature type="compositionally biased region" description="Basic and acidic residues" evidence="4">
    <location>
        <begin position="394"/>
        <end position="411"/>
    </location>
</feature>
<accession>A0A1S8BHS5</accession>
<evidence type="ECO:0000313" key="7">
    <source>
        <dbReference type="EMBL" id="OMP87044.1"/>
    </source>
</evidence>
<dbReference type="InterPro" id="IPR056485">
    <property type="entry name" value="ARM_KRIT1"/>
</dbReference>
<gene>
    <name evidence="7" type="ORF">BK809_0007130</name>
</gene>
<dbReference type="PANTHER" id="PTHR24171">
    <property type="entry name" value="ANKYRIN REPEAT DOMAIN-CONTAINING PROTEIN 39-RELATED"/>
    <property type="match status" value="1"/>
</dbReference>
<feature type="compositionally biased region" description="Polar residues" evidence="4">
    <location>
        <begin position="361"/>
        <end position="372"/>
    </location>
</feature>
<dbReference type="Gene3D" id="1.25.40.20">
    <property type="entry name" value="Ankyrin repeat-containing domain"/>
    <property type="match status" value="2"/>
</dbReference>
<dbReference type="InterPro" id="IPR002110">
    <property type="entry name" value="Ankyrin_rpt"/>
</dbReference>
<evidence type="ECO:0000259" key="5">
    <source>
        <dbReference type="Pfam" id="PF24513"/>
    </source>
</evidence>
<sequence>MPQRFLFAPALSQQQPSQPRSARGLRAQGQGGDKVIPPVGRASVSRSAQAPRAEGPGTVSRVAAAVLCSRLPYVSARPVLAASSLSRPAVALPRLRLPTPPTPAPYRSFLTTTPSPARRHPHDAPPIASLLHVLPRGKLAEVHAQIAVRQALDAHRSAEQLAPTVIRLHPGPLQHEAGITCDQKSVMSSSAAVADHLPPPNPSGNGEPQSVQPSLDRVRSPAPPSSPPLTDKDSKASAVRNGNHGRDAHAEQDESEAETVVLSGPEHDETKRPKKVIKHERNDDDEEMRDIPSAKLLSDAAKDSIARKSKSPRPLAPPNGVPDARRNGTNGRERAHSHDNGPVSRKASSAFSSDHDYPHKNASSARINSHSPPLSHDSRARSSSIADTRKRKSRENQADLEPPRQRHKTEALSKNSRNPASPIAAGIKVHKRSASTQSLVQNAQSRRRRENMRQDKDWASDDSEESNNSSPHPQSNVPPLSRPRRGGTRSMTSPVRTLPPAKKKDAFGATRLLRCCEKGDFTAVQKAYEASPDELDSPDYAGVTPLQKASLNGHEDIVEFLLDKGCATDGHDWLDHDTPLIDATQNGHVEVIKLLLWKARVDPTYENKHFKTALALLDSTIDEADEIKAELEKAMSEWKKEKSEDESESRTPRSVEESVGPTLLPNEYNTEVLRIKSEQGDKRAVDELLASGIMPNVACGVAAARGGHDEILSFLLATGLSADHRDPAKHNETPMLVAIKKGHLNVIRLLLAQDDFDPTRRNRDGLTYWEFAEDFDGPNAKEVRILLKEKYDERMKTKSRRLRSPEMRRTDPRSPRRKITDHDNPKRTHERETRGRTSDKSSNKHSTLDNHAKPKKRLISRRELNRRSRDSTSEDSDEDEEEVRGPARNVRRKTGHTSKVIRSSPHPSSPEQERSEARPTPARPAKADAKREPEPEVEPEPIKEDTPESVRQERRLEAERKAAAEKARKEEEEKEAERRAEEERARLEAEKARLAAEEAERARLQAERERIQAERERQERLEKLPRALRRACEKGADRPLRFNFATKEGGIEYNFLPVHVAKNSDIDPGCSESRRDELWMMSFQVVGILGLPELDVRKEFESWECKPVSTKQLHGFLETYDISQLAEDFLFERQNWPGYNPERQSTTIQEEKAKFLQLEPLFWVRYDDFVSATRSTKFQHLSQLEMRTARAKVNSTSTPPPTPRSWTEALFGIKPGPDFERRSKSRSVSVSLS</sequence>
<feature type="domain" description="KRIT1 ARM-repeats" evidence="6">
    <location>
        <begin position="662"/>
        <end position="795"/>
    </location>
</feature>
<feature type="region of interest" description="Disordered" evidence="4">
    <location>
        <begin position="185"/>
        <end position="503"/>
    </location>
</feature>
<feature type="compositionally biased region" description="Basic and acidic residues" evidence="4">
    <location>
        <begin position="860"/>
        <end position="872"/>
    </location>
</feature>
<feature type="domain" description="DUF7593" evidence="5">
    <location>
        <begin position="1020"/>
        <end position="1175"/>
    </location>
</feature>
<feature type="repeat" description="ANK" evidence="3">
    <location>
        <begin position="541"/>
        <end position="573"/>
    </location>
</feature>
<evidence type="ECO:0000256" key="1">
    <source>
        <dbReference type="ARBA" id="ARBA00022737"/>
    </source>
</evidence>
<comment type="caution">
    <text evidence="7">The sequence shown here is derived from an EMBL/GenBank/DDBJ whole genome shotgun (WGS) entry which is preliminary data.</text>
</comment>
<feature type="compositionally biased region" description="Basic and acidic residues" evidence="4">
    <location>
        <begin position="803"/>
        <end position="852"/>
    </location>
</feature>
<organism evidence="7 8">
    <name type="scientific">Diplodia seriata</name>
    <dbReference type="NCBI Taxonomy" id="420778"/>
    <lineage>
        <taxon>Eukaryota</taxon>
        <taxon>Fungi</taxon>
        <taxon>Dikarya</taxon>
        <taxon>Ascomycota</taxon>
        <taxon>Pezizomycotina</taxon>
        <taxon>Dothideomycetes</taxon>
        <taxon>Dothideomycetes incertae sedis</taxon>
        <taxon>Botryosphaeriales</taxon>
        <taxon>Botryosphaeriaceae</taxon>
        <taxon>Diplodia</taxon>
    </lineage>
</organism>
<feature type="compositionally biased region" description="Acidic residues" evidence="4">
    <location>
        <begin position="873"/>
        <end position="882"/>
    </location>
</feature>
<dbReference type="InterPro" id="IPR056015">
    <property type="entry name" value="DUF7593"/>
</dbReference>
<feature type="region of interest" description="Disordered" evidence="4">
    <location>
        <begin position="1189"/>
        <end position="1233"/>
    </location>
</feature>
<dbReference type="OrthoDB" id="194358at2759"/>